<dbReference type="GO" id="GO:0042910">
    <property type="term" value="F:xenobiotic transmembrane transporter activity"/>
    <property type="evidence" value="ECO:0007669"/>
    <property type="project" value="InterPro"/>
</dbReference>
<evidence type="ECO:0000313" key="15">
    <source>
        <dbReference type="Proteomes" id="UP000602647"/>
    </source>
</evidence>
<keyword evidence="11 13" id="KW-0472">Membrane</keyword>
<comment type="function">
    <text evidence="1">Multidrug efflux pump.</text>
</comment>
<reference evidence="14" key="1">
    <citation type="submission" date="2020-08" db="EMBL/GenBank/DDBJ databases">
        <title>Genome public.</title>
        <authorList>
            <person name="Liu C."/>
            <person name="Sun Q."/>
        </authorList>
    </citation>
    <scope>NUCLEOTIDE SEQUENCE</scope>
    <source>
        <strain evidence="14">BX12</strain>
    </source>
</reference>
<feature type="transmembrane region" description="Helical" evidence="13">
    <location>
        <begin position="260"/>
        <end position="278"/>
    </location>
</feature>
<comment type="caution">
    <text evidence="14">The sequence shown here is derived from an EMBL/GenBank/DDBJ whole genome shotgun (WGS) entry which is preliminary data.</text>
</comment>
<dbReference type="PANTHER" id="PTHR43298:SF2">
    <property type="entry name" value="FMN_FAD EXPORTER YEEO-RELATED"/>
    <property type="match status" value="1"/>
</dbReference>
<dbReference type="PANTHER" id="PTHR43298">
    <property type="entry name" value="MULTIDRUG RESISTANCE PROTEIN NORM-RELATED"/>
    <property type="match status" value="1"/>
</dbReference>
<evidence type="ECO:0000256" key="12">
    <source>
        <dbReference type="ARBA" id="ARBA00031636"/>
    </source>
</evidence>
<dbReference type="InterPro" id="IPR048279">
    <property type="entry name" value="MdtK-like"/>
</dbReference>
<evidence type="ECO:0000256" key="4">
    <source>
        <dbReference type="ARBA" id="ARBA00020268"/>
    </source>
</evidence>
<evidence type="ECO:0000256" key="2">
    <source>
        <dbReference type="ARBA" id="ARBA00004651"/>
    </source>
</evidence>
<feature type="transmembrane region" description="Helical" evidence="13">
    <location>
        <begin position="315"/>
        <end position="338"/>
    </location>
</feature>
<feature type="transmembrane region" description="Helical" evidence="13">
    <location>
        <begin position="12"/>
        <end position="34"/>
    </location>
</feature>
<keyword evidence="15" id="KW-1185">Reference proteome</keyword>
<dbReference type="Proteomes" id="UP000602647">
    <property type="component" value="Unassembled WGS sequence"/>
</dbReference>
<sequence length="441" mass="48028">MRVNLLEGNVTKSMLLFSIPMILGNLLQQLYNIADTLIVGRFIGADALAAVGSSFTLMTFLTSVILGLCMGSGVAFSMCYGAKKEDDLKSALAFSFLFIAALTLLLTAGVLLFIDPIIDLLQIPAEIREMTQTYLRIIFYGMVFTFFYNYFASVLRAFGNSLTPLIFLGISAVLNIALDLCFVLGLHMGVAGAAWATVLSQAVSAAGVLLYCLLTQPILRVQKKHLRIQPRLWKQVIQFSILTSVQQSIMNFGILMIQGLVNSFGVAVMAAFAAAVKIDSFAYMPVQDFGNAFSTFIAQNSGAGKRERIQRGIRSALAVSFFFCIVISAAVWCFAGELMKIFVDASETEIIAIGVGYLRIEGTFYFAIGCLFLLYGLYRGVGRPGISIVLTVISLGMRVLLAYCLAPTPIGLAGIWWAIPIGWILADAAGLIYYRKMKSSM</sequence>
<evidence type="ECO:0000256" key="9">
    <source>
        <dbReference type="ARBA" id="ARBA00022989"/>
    </source>
</evidence>
<protein>
    <recommendedName>
        <fullName evidence="4">Probable multidrug resistance protein NorM</fullName>
    </recommendedName>
    <alternativeName>
        <fullName evidence="12">Multidrug-efflux transporter</fullName>
    </alternativeName>
</protein>
<evidence type="ECO:0000313" key="14">
    <source>
        <dbReference type="EMBL" id="MBC6679775.1"/>
    </source>
</evidence>
<keyword evidence="5" id="KW-0813">Transport</keyword>
<feature type="transmembrane region" description="Helical" evidence="13">
    <location>
        <begin position="386"/>
        <end position="408"/>
    </location>
</feature>
<comment type="similarity">
    <text evidence="3">Belongs to the multi antimicrobial extrusion (MATE) (TC 2.A.66.1) family.</text>
</comment>
<feature type="transmembrane region" description="Helical" evidence="13">
    <location>
        <begin position="350"/>
        <end position="374"/>
    </location>
</feature>
<evidence type="ECO:0000256" key="8">
    <source>
        <dbReference type="ARBA" id="ARBA00022692"/>
    </source>
</evidence>
<dbReference type="InterPro" id="IPR002528">
    <property type="entry name" value="MATE_fam"/>
</dbReference>
<evidence type="ECO:0000256" key="6">
    <source>
        <dbReference type="ARBA" id="ARBA00022449"/>
    </source>
</evidence>
<feature type="transmembrane region" description="Helical" evidence="13">
    <location>
        <begin position="134"/>
        <end position="153"/>
    </location>
</feature>
<feature type="transmembrane region" description="Helical" evidence="13">
    <location>
        <begin position="192"/>
        <end position="214"/>
    </location>
</feature>
<dbReference type="PIRSF" id="PIRSF006603">
    <property type="entry name" value="DinF"/>
    <property type="match status" value="1"/>
</dbReference>
<keyword evidence="10" id="KW-0406">Ion transport</keyword>
<keyword evidence="7" id="KW-1003">Cell membrane</keyword>
<evidence type="ECO:0000256" key="10">
    <source>
        <dbReference type="ARBA" id="ARBA00023065"/>
    </source>
</evidence>
<comment type="subcellular location">
    <subcellularLocation>
        <location evidence="2">Cell membrane</location>
        <topology evidence="2">Multi-pass membrane protein</topology>
    </subcellularLocation>
</comment>
<dbReference type="EMBL" id="JACRYT010000006">
    <property type="protein sequence ID" value="MBC6679775.1"/>
    <property type="molecule type" value="Genomic_DNA"/>
</dbReference>
<name>A0A923NNE5_9FIRM</name>
<evidence type="ECO:0000256" key="7">
    <source>
        <dbReference type="ARBA" id="ARBA00022475"/>
    </source>
</evidence>
<evidence type="ECO:0000256" key="5">
    <source>
        <dbReference type="ARBA" id="ARBA00022448"/>
    </source>
</evidence>
<dbReference type="GO" id="GO:0005886">
    <property type="term" value="C:plasma membrane"/>
    <property type="evidence" value="ECO:0007669"/>
    <property type="project" value="UniProtKB-SubCell"/>
</dbReference>
<dbReference type="RefSeq" id="WP_187302876.1">
    <property type="nucleotide sequence ID" value="NZ_CBCTQH010000017.1"/>
</dbReference>
<proteinExistence type="inferred from homology"/>
<dbReference type="Pfam" id="PF01554">
    <property type="entry name" value="MatE"/>
    <property type="match status" value="2"/>
</dbReference>
<keyword evidence="9 13" id="KW-1133">Transmembrane helix</keyword>
<feature type="transmembrane region" description="Helical" evidence="13">
    <location>
        <begin position="92"/>
        <end position="114"/>
    </location>
</feature>
<evidence type="ECO:0000256" key="3">
    <source>
        <dbReference type="ARBA" id="ARBA00010199"/>
    </source>
</evidence>
<accession>A0A923NNE5</accession>
<organism evidence="14 15">
    <name type="scientific">Zhenpiania hominis</name>
    <dbReference type="NCBI Taxonomy" id="2763644"/>
    <lineage>
        <taxon>Bacteria</taxon>
        <taxon>Bacillati</taxon>
        <taxon>Bacillota</taxon>
        <taxon>Clostridia</taxon>
        <taxon>Peptostreptococcales</taxon>
        <taxon>Anaerovoracaceae</taxon>
        <taxon>Zhenpiania</taxon>
    </lineage>
</organism>
<dbReference type="InterPro" id="IPR050222">
    <property type="entry name" value="MATE_MdtK"/>
</dbReference>
<feature type="transmembrane region" description="Helical" evidence="13">
    <location>
        <begin position="54"/>
        <end position="80"/>
    </location>
</feature>
<keyword evidence="8 13" id="KW-0812">Transmembrane</keyword>
<dbReference type="GO" id="GO:0015297">
    <property type="term" value="F:antiporter activity"/>
    <property type="evidence" value="ECO:0007669"/>
    <property type="project" value="UniProtKB-KW"/>
</dbReference>
<dbReference type="CDD" id="cd13138">
    <property type="entry name" value="MATE_yoeA_like"/>
    <property type="match status" value="1"/>
</dbReference>
<dbReference type="AlphaFoldDB" id="A0A923NNE5"/>
<gene>
    <name evidence="14" type="ORF">H9L42_08035</name>
</gene>
<keyword evidence="6" id="KW-0050">Antiport</keyword>
<feature type="transmembrane region" description="Helical" evidence="13">
    <location>
        <begin position="414"/>
        <end position="434"/>
    </location>
</feature>
<evidence type="ECO:0000256" key="13">
    <source>
        <dbReference type="SAM" id="Phobius"/>
    </source>
</evidence>
<feature type="transmembrane region" description="Helical" evidence="13">
    <location>
        <begin position="165"/>
        <end position="186"/>
    </location>
</feature>
<dbReference type="NCBIfam" id="TIGR00797">
    <property type="entry name" value="matE"/>
    <property type="match status" value="1"/>
</dbReference>
<dbReference type="GO" id="GO:0006811">
    <property type="term" value="P:monoatomic ion transport"/>
    <property type="evidence" value="ECO:0007669"/>
    <property type="project" value="UniProtKB-KW"/>
</dbReference>
<evidence type="ECO:0000256" key="1">
    <source>
        <dbReference type="ARBA" id="ARBA00003408"/>
    </source>
</evidence>
<evidence type="ECO:0000256" key="11">
    <source>
        <dbReference type="ARBA" id="ARBA00023136"/>
    </source>
</evidence>